<name>A0A830BCG1_9LAMI</name>
<evidence type="ECO:0000313" key="1">
    <source>
        <dbReference type="EMBL" id="GFP83762.1"/>
    </source>
</evidence>
<dbReference type="AlphaFoldDB" id="A0A830BCG1"/>
<sequence length="121" mass="14053">MVCLDRKWPDTTSSPQRCEGWKSRADEETGCLDKYKVFKLEELKMATKGFDDKCLIQGSVYKGCIDGEWFSIKKMKWNAYEELKILPKTQWLTGGECIAGMHEVVVTDRIKTVAYVEYLQR</sequence>
<reference evidence="1" key="1">
    <citation type="submission" date="2020-07" db="EMBL/GenBank/DDBJ databases">
        <title>Ethylene signaling mediates host invasion by parasitic plants.</title>
        <authorList>
            <person name="Yoshida S."/>
        </authorList>
    </citation>
    <scope>NUCLEOTIDE SEQUENCE</scope>
    <source>
        <strain evidence="1">Okayama</strain>
    </source>
</reference>
<dbReference type="OrthoDB" id="4062651at2759"/>
<dbReference type="Proteomes" id="UP000653305">
    <property type="component" value="Unassembled WGS sequence"/>
</dbReference>
<dbReference type="PANTHER" id="PTHR45927:SF15">
    <property type="entry name" value="SERINE_THREONINE RECEPTOR-LIKE KINASE NFP"/>
    <property type="match status" value="1"/>
</dbReference>
<dbReference type="EMBL" id="BMAC01000069">
    <property type="protein sequence ID" value="GFP83762.1"/>
    <property type="molecule type" value="Genomic_DNA"/>
</dbReference>
<comment type="caution">
    <text evidence="1">The sequence shown here is derived from an EMBL/GenBank/DDBJ whole genome shotgun (WGS) entry which is preliminary data.</text>
</comment>
<dbReference type="Gene3D" id="3.30.200.20">
    <property type="entry name" value="Phosphorylase Kinase, domain 1"/>
    <property type="match status" value="1"/>
</dbReference>
<keyword evidence="2" id="KW-1185">Reference proteome</keyword>
<dbReference type="PANTHER" id="PTHR45927">
    <property type="entry name" value="LYSM-DOMAIN RECEPTOR-LIKE KINASE-RELATED"/>
    <property type="match status" value="1"/>
</dbReference>
<proteinExistence type="predicted"/>
<protein>
    <submittedName>
        <fullName evidence="1">Uncharacterized protein</fullName>
    </submittedName>
</protein>
<gene>
    <name evidence="1" type="ORF">PHJA_000519700</name>
</gene>
<organism evidence="1 2">
    <name type="scientific">Phtheirospermum japonicum</name>
    <dbReference type="NCBI Taxonomy" id="374723"/>
    <lineage>
        <taxon>Eukaryota</taxon>
        <taxon>Viridiplantae</taxon>
        <taxon>Streptophyta</taxon>
        <taxon>Embryophyta</taxon>
        <taxon>Tracheophyta</taxon>
        <taxon>Spermatophyta</taxon>
        <taxon>Magnoliopsida</taxon>
        <taxon>eudicotyledons</taxon>
        <taxon>Gunneridae</taxon>
        <taxon>Pentapetalae</taxon>
        <taxon>asterids</taxon>
        <taxon>lamiids</taxon>
        <taxon>Lamiales</taxon>
        <taxon>Orobanchaceae</taxon>
        <taxon>Orobanchaceae incertae sedis</taxon>
        <taxon>Phtheirospermum</taxon>
    </lineage>
</organism>
<dbReference type="InterPro" id="IPR052611">
    <property type="entry name" value="Plant_RLK_LysM"/>
</dbReference>
<evidence type="ECO:0000313" key="2">
    <source>
        <dbReference type="Proteomes" id="UP000653305"/>
    </source>
</evidence>
<accession>A0A830BCG1</accession>